<dbReference type="SUPFAM" id="SSF55073">
    <property type="entry name" value="Nucleotide cyclase"/>
    <property type="match status" value="1"/>
</dbReference>
<dbReference type="CDD" id="cd07302">
    <property type="entry name" value="CHD"/>
    <property type="match status" value="1"/>
</dbReference>
<dbReference type="GO" id="GO:0008074">
    <property type="term" value="C:guanylate cyclase complex, soluble"/>
    <property type="evidence" value="ECO:0007669"/>
    <property type="project" value="TreeGrafter"/>
</dbReference>
<evidence type="ECO:0000256" key="2">
    <source>
        <dbReference type="ARBA" id="ARBA00012202"/>
    </source>
</evidence>
<dbReference type="Gene3D" id="3.30.70.1230">
    <property type="entry name" value="Nucleotide cyclase"/>
    <property type="match status" value="1"/>
</dbReference>
<protein>
    <recommendedName>
        <fullName evidence="2">guanylate cyclase</fullName>
        <ecNumber evidence="2">4.6.1.2</ecNumber>
    </recommendedName>
</protein>
<dbReference type="GO" id="GO:0070482">
    <property type="term" value="P:response to oxygen levels"/>
    <property type="evidence" value="ECO:0007669"/>
    <property type="project" value="TreeGrafter"/>
</dbReference>
<dbReference type="InterPro" id="IPR024096">
    <property type="entry name" value="NO_sig/Golgi_transp_ligand-bd"/>
</dbReference>
<dbReference type="Pfam" id="PF07700">
    <property type="entry name" value="HNOB"/>
    <property type="match status" value="1"/>
</dbReference>
<name>A0A9W6BHN1_9CHLO</name>
<comment type="caution">
    <text evidence="11">The sequence shown here is derived from an EMBL/GenBank/DDBJ whole genome shotgun (WGS) entry which is preliminary data.</text>
</comment>
<dbReference type="SUPFAM" id="SSF111126">
    <property type="entry name" value="Ligand-binding domain in the NO signalling and Golgi transport"/>
    <property type="match status" value="1"/>
</dbReference>
<comment type="similarity">
    <text evidence="8">Belongs to the adenylyl cyclase class-4/guanylyl cyclase family.</text>
</comment>
<dbReference type="EMBL" id="BRXU01000005">
    <property type="protein sequence ID" value="GLC52309.1"/>
    <property type="molecule type" value="Genomic_DNA"/>
</dbReference>
<keyword evidence="12" id="KW-1185">Reference proteome</keyword>
<evidence type="ECO:0000256" key="4">
    <source>
        <dbReference type="ARBA" id="ARBA00022741"/>
    </source>
</evidence>
<feature type="region of interest" description="Disordered" evidence="9">
    <location>
        <begin position="650"/>
        <end position="708"/>
    </location>
</feature>
<dbReference type="GO" id="GO:0004383">
    <property type="term" value="F:guanylate cyclase activity"/>
    <property type="evidence" value="ECO:0007669"/>
    <property type="project" value="UniProtKB-EC"/>
</dbReference>
<feature type="compositionally biased region" description="Low complexity" evidence="9">
    <location>
        <begin position="1056"/>
        <end position="1081"/>
    </location>
</feature>
<dbReference type="PROSITE" id="PS00452">
    <property type="entry name" value="GUANYLATE_CYCLASE_1"/>
    <property type="match status" value="1"/>
</dbReference>
<gene>
    <name evidence="11" type="primary">PLEST005548</name>
    <name evidence="11" type="ORF">PLESTB_000607500</name>
</gene>
<dbReference type="InterPro" id="IPR038158">
    <property type="entry name" value="H-NOX_domain_sf"/>
</dbReference>
<dbReference type="FunFam" id="3.30.70.1230:FF:000030">
    <property type="entry name" value="Si:ch211-215j19.12"/>
    <property type="match status" value="1"/>
</dbReference>
<dbReference type="Gene3D" id="3.30.450.260">
    <property type="entry name" value="Haem NO binding associated domain"/>
    <property type="match status" value="1"/>
</dbReference>
<evidence type="ECO:0000256" key="3">
    <source>
        <dbReference type="ARBA" id="ARBA00022490"/>
    </source>
</evidence>
<evidence type="ECO:0000313" key="11">
    <source>
        <dbReference type="EMBL" id="GLC52309.1"/>
    </source>
</evidence>
<feature type="region of interest" description="Disordered" evidence="9">
    <location>
        <begin position="954"/>
        <end position="975"/>
    </location>
</feature>
<dbReference type="GO" id="GO:0019934">
    <property type="term" value="P:cGMP-mediated signaling"/>
    <property type="evidence" value="ECO:0007669"/>
    <property type="project" value="TreeGrafter"/>
</dbReference>
<evidence type="ECO:0000313" key="12">
    <source>
        <dbReference type="Proteomes" id="UP001165080"/>
    </source>
</evidence>
<dbReference type="PANTHER" id="PTHR45655:SF13">
    <property type="entry name" value="SOLUBLE GUANYLATE CYCLASE GCY-32-RELATED"/>
    <property type="match status" value="1"/>
</dbReference>
<dbReference type="Pfam" id="PF00211">
    <property type="entry name" value="Guanylate_cyc"/>
    <property type="match status" value="1"/>
</dbReference>
<keyword evidence="5" id="KW-0342">GTP-binding</keyword>
<dbReference type="InterPro" id="IPR029787">
    <property type="entry name" value="Nucleotide_cyclase"/>
</dbReference>
<dbReference type="GO" id="GO:0020037">
    <property type="term" value="F:heme binding"/>
    <property type="evidence" value="ECO:0007669"/>
    <property type="project" value="InterPro"/>
</dbReference>
<keyword evidence="4" id="KW-0547">Nucleotide-binding</keyword>
<keyword evidence="6 8" id="KW-0456">Lyase</keyword>
<dbReference type="GO" id="GO:0005525">
    <property type="term" value="F:GTP binding"/>
    <property type="evidence" value="ECO:0007669"/>
    <property type="project" value="UniProtKB-KW"/>
</dbReference>
<feature type="compositionally biased region" description="Basic residues" evidence="9">
    <location>
        <begin position="1082"/>
        <end position="1093"/>
    </location>
</feature>
<feature type="compositionally biased region" description="Polar residues" evidence="9">
    <location>
        <begin position="1008"/>
        <end position="1017"/>
    </location>
</feature>
<dbReference type="InterPro" id="IPR011645">
    <property type="entry name" value="HNOB_dom_associated"/>
</dbReference>
<dbReference type="AlphaFoldDB" id="A0A9W6BHN1"/>
<dbReference type="PROSITE" id="PS50125">
    <property type="entry name" value="GUANYLATE_CYCLASE_2"/>
    <property type="match status" value="1"/>
</dbReference>
<dbReference type="SMART" id="SM00044">
    <property type="entry name" value="CYCc"/>
    <property type="match status" value="1"/>
</dbReference>
<evidence type="ECO:0000256" key="5">
    <source>
        <dbReference type="ARBA" id="ARBA00023134"/>
    </source>
</evidence>
<dbReference type="InterPro" id="IPR018297">
    <property type="entry name" value="A/G_cyclase_CS"/>
</dbReference>
<proteinExistence type="inferred from homology"/>
<sequence>MAPDPPHTGSTSAAFICDSFGRDAWLKIIKQAHVDCNWVSSCPYPDKVTYDLVITGAGILGVTVPQALEAYGQYFVNYVIQQGYTRLLRSLGANIAEWVVTGEEGAKFLANLNNLHLHLTMGFPSMVAPAFRVEQVTSTSLLLHYHSIRPALWPIVSGVLKGISKVLFDFEVELQLVASREQGDCDHEIFRVSYPHQESLADWDDHGAALASSYAMTSDFFYDMFPFHVILDRDCRVVQCGRVMGRLFGDTTLTRGSLVSDTFKLRHPYIPFEYERMVLESDSLFLLKSLEKGLEFKGQMVQTSMPDGLPVLLFLGSPRVANLEEMTCHGIYLSDIPLHDMSRDFVLLAEQRQAEADLKERFEKMAVELRVANSRLEQATRWLDEEKQRSDALLYRMLPADIAVDLREGRKVEPISYPEVTILFSDMVGFTNTSAKSTPEEVYNMLNIMYDKFDRLVDDFPDVYKLETIGDAYFLVCNLTTECEKHVDTAIDFAIRMQAAAREVKNAQGEPVQIRIGIHTGPVVGGVLGAKTPRFSIYGDTVNVASRMESHGLPGKIHISEAAYLRIVEKEKYAVRERGNIAVKGRGNMTTYLIGGTADDWLLRNSSFDTQMDGGSGNLRDGSFVVTASARSGESLAPRTTGGMEAIKEGDEGRAFRTNPAGSASHVPASSNTSSSIMNNNNNNNNNNSANQLCSNREGSGRHGGAGAVLAPARASGAGALASGGGGGGGGSGHAIQILSAARGSTENNPIATGAGGSDSNLDAFISPQAAAAAAAAAATAATAASSVAGGGVGSAQPSFTSLHAGGSLREGLPPSVPSGGLLRDTSFRAVYARGRGAVNPGSPLVSTNRSALSMAASLTNLATAGASIAGSVGGGDAEQIPSSGSYASLADVHGRGGGGGVNSSPHAGLQHQTYEPSPLSRIEPSGGSGVARVGGPHLAGMVLARSATAKASSSLAPASRSQSGMSRPPTPPASATAIVMASAAMPPAAAAAAAAPPPPPPSGGANSGRTQQQVLQGEQRDVPSAAPTLAPPGSARESEMGATSSSPIGGGGGDAASPKATSVSSSTAAAAAAAAPSKPKGFAKKLKSLFRK</sequence>
<dbReference type="Gene3D" id="6.10.250.780">
    <property type="match status" value="1"/>
</dbReference>
<feature type="compositionally biased region" description="Low complexity" evidence="9">
    <location>
        <begin position="670"/>
        <end position="696"/>
    </location>
</feature>
<dbReference type="Gene3D" id="3.90.1520.10">
    <property type="entry name" value="H-NOX domain"/>
    <property type="match status" value="1"/>
</dbReference>
<dbReference type="EC" id="4.6.1.2" evidence="2"/>
<organism evidence="11 12">
    <name type="scientific">Pleodorina starrii</name>
    <dbReference type="NCBI Taxonomy" id="330485"/>
    <lineage>
        <taxon>Eukaryota</taxon>
        <taxon>Viridiplantae</taxon>
        <taxon>Chlorophyta</taxon>
        <taxon>core chlorophytes</taxon>
        <taxon>Chlorophyceae</taxon>
        <taxon>CS clade</taxon>
        <taxon>Chlamydomonadales</taxon>
        <taxon>Volvocaceae</taxon>
        <taxon>Pleodorina</taxon>
    </lineage>
</organism>
<feature type="region of interest" description="Disordered" evidence="9">
    <location>
        <begin position="889"/>
        <end position="934"/>
    </location>
</feature>
<evidence type="ECO:0000256" key="9">
    <source>
        <dbReference type="SAM" id="MobiDB-lite"/>
    </source>
</evidence>
<keyword evidence="3" id="KW-0963">Cytoplasm</keyword>
<evidence type="ECO:0000256" key="6">
    <source>
        <dbReference type="ARBA" id="ARBA00023239"/>
    </source>
</evidence>
<dbReference type="InterPro" id="IPR042463">
    <property type="entry name" value="HNOB_dom_associated_sf"/>
</dbReference>
<comment type="subcellular location">
    <subcellularLocation>
        <location evidence="1">Cytoplasm</location>
    </subcellularLocation>
</comment>
<dbReference type="Pfam" id="PF07701">
    <property type="entry name" value="HNOBA"/>
    <property type="match status" value="1"/>
</dbReference>
<dbReference type="InterPro" id="IPR001054">
    <property type="entry name" value="A/G_cyclase"/>
</dbReference>
<feature type="domain" description="Guanylate cyclase" evidence="10">
    <location>
        <begin position="421"/>
        <end position="549"/>
    </location>
</feature>
<dbReference type="Proteomes" id="UP001165080">
    <property type="component" value="Unassembled WGS sequence"/>
</dbReference>
<feature type="region of interest" description="Disordered" evidence="9">
    <location>
        <begin position="991"/>
        <end position="1093"/>
    </location>
</feature>
<reference evidence="11 12" key="1">
    <citation type="journal article" date="2023" name="Commun. Biol.">
        <title>Reorganization of the ancestral sex-determining regions during the evolution of trioecy in Pleodorina starrii.</title>
        <authorList>
            <person name="Takahashi K."/>
            <person name="Suzuki S."/>
            <person name="Kawai-Toyooka H."/>
            <person name="Yamamoto K."/>
            <person name="Hamaji T."/>
            <person name="Ootsuki R."/>
            <person name="Yamaguchi H."/>
            <person name="Kawachi M."/>
            <person name="Higashiyama T."/>
            <person name="Nozaki H."/>
        </authorList>
    </citation>
    <scope>NUCLEOTIDE SEQUENCE [LARGE SCALE GENOMIC DNA]</scope>
    <source>
        <strain evidence="11 12">NIES-4479</strain>
    </source>
</reference>
<feature type="compositionally biased region" description="Low complexity" evidence="9">
    <location>
        <begin position="954"/>
        <end position="964"/>
    </location>
</feature>
<evidence type="ECO:0000256" key="7">
    <source>
        <dbReference type="ARBA" id="ARBA00023293"/>
    </source>
</evidence>
<keyword evidence="7" id="KW-0141">cGMP biosynthesis</keyword>
<evidence type="ECO:0000256" key="8">
    <source>
        <dbReference type="RuleBase" id="RU000405"/>
    </source>
</evidence>
<dbReference type="PANTHER" id="PTHR45655">
    <property type="entry name" value="GUANYLATE CYCLASE SOLUBLE SUBUNIT BETA-2"/>
    <property type="match status" value="1"/>
</dbReference>
<evidence type="ECO:0000256" key="1">
    <source>
        <dbReference type="ARBA" id="ARBA00004496"/>
    </source>
</evidence>
<evidence type="ECO:0000259" key="10">
    <source>
        <dbReference type="PROSITE" id="PS50125"/>
    </source>
</evidence>
<feature type="compositionally biased region" description="Polar residues" evidence="9">
    <location>
        <begin position="903"/>
        <end position="916"/>
    </location>
</feature>
<accession>A0A9W6BHN1</accession>
<dbReference type="InterPro" id="IPR011644">
    <property type="entry name" value="Heme_NO-bd"/>
</dbReference>